<organism evidence="6 7">
    <name type="scientific">Lysobacter stagni</name>
    <dbReference type="NCBI Taxonomy" id="3045172"/>
    <lineage>
        <taxon>Bacteria</taxon>
        <taxon>Pseudomonadati</taxon>
        <taxon>Pseudomonadota</taxon>
        <taxon>Gammaproteobacteria</taxon>
        <taxon>Lysobacterales</taxon>
        <taxon>Lysobacteraceae</taxon>
        <taxon>Lysobacter</taxon>
    </lineage>
</organism>
<comment type="caution">
    <text evidence="6">The sequence shown here is derived from an EMBL/GenBank/DDBJ whole genome shotgun (WGS) entry which is preliminary data.</text>
</comment>
<dbReference type="Gene3D" id="1.10.10.10">
    <property type="entry name" value="Winged helix-like DNA-binding domain superfamily/Winged helix DNA-binding domain"/>
    <property type="match status" value="1"/>
</dbReference>
<keyword evidence="7" id="KW-1185">Reference proteome</keyword>
<protein>
    <submittedName>
        <fullName evidence="6">Response regulator transcription factor</fullName>
    </submittedName>
</protein>
<dbReference type="CDD" id="cd06170">
    <property type="entry name" value="LuxR_C_like"/>
    <property type="match status" value="1"/>
</dbReference>
<dbReference type="InterPro" id="IPR036388">
    <property type="entry name" value="WH-like_DNA-bd_sf"/>
</dbReference>
<reference evidence="6 7" key="1">
    <citation type="submission" date="2023-05" db="EMBL/GenBank/DDBJ databases">
        <title>Lysobacter sp. strain LF1 Genome sequencing and assembly.</title>
        <authorList>
            <person name="Jung Y."/>
        </authorList>
    </citation>
    <scope>NUCLEOTIDE SEQUENCE [LARGE SCALE GENOMIC DNA]</scope>
    <source>
        <strain evidence="6 7">LF1</strain>
    </source>
</reference>
<dbReference type="SMART" id="SM00448">
    <property type="entry name" value="REC"/>
    <property type="match status" value="1"/>
</dbReference>
<dbReference type="PROSITE" id="PS50043">
    <property type="entry name" value="HTH_LUXR_2"/>
    <property type="match status" value="1"/>
</dbReference>
<evidence type="ECO:0000256" key="3">
    <source>
        <dbReference type="PROSITE-ProRule" id="PRU00169"/>
    </source>
</evidence>
<feature type="modified residue" description="4-aspartylphosphate" evidence="3">
    <location>
        <position position="55"/>
    </location>
</feature>
<dbReference type="PROSITE" id="PS00622">
    <property type="entry name" value="HTH_LUXR_1"/>
    <property type="match status" value="1"/>
</dbReference>
<proteinExistence type="predicted"/>
<dbReference type="Gene3D" id="3.40.50.2300">
    <property type="match status" value="1"/>
</dbReference>
<dbReference type="Pfam" id="PF00072">
    <property type="entry name" value="Response_reg"/>
    <property type="match status" value="1"/>
</dbReference>
<feature type="domain" description="HTH luxR-type" evidence="4">
    <location>
        <begin position="145"/>
        <end position="210"/>
    </location>
</feature>
<dbReference type="Proteomes" id="UP001321580">
    <property type="component" value="Unassembled WGS sequence"/>
</dbReference>
<evidence type="ECO:0000256" key="2">
    <source>
        <dbReference type="ARBA" id="ARBA00023125"/>
    </source>
</evidence>
<dbReference type="SMART" id="SM00421">
    <property type="entry name" value="HTH_LUXR"/>
    <property type="match status" value="1"/>
</dbReference>
<dbReference type="InterPro" id="IPR000792">
    <property type="entry name" value="Tscrpt_reg_LuxR_C"/>
</dbReference>
<accession>A0ABT6XCR9</accession>
<dbReference type="Pfam" id="PF00196">
    <property type="entry name" value="GerE"/>
    <property type="match status" value="1"/>
</dbReference>
<dbReference type="SUPFAM" id="SSF46894">
    <property type="entry name" value="C-terminal effector domain of the bipartite response regulators"/>
    <property type="match status" value="1"/>
</dbReference>
<dbReference type="CDD" id="cd17535">
    <property type="entry name" value="REC_NarL-like"/>
    <property type="match status" value="1"/>
</dbReference>
<dbReference type="PANTHER" id="PTHR43214">
    <property type="entry name" value="TWO-COMPONENT RESPONSE REGULATOR"/>
    <property type="match status" value="1"/>
</dbReference>
<evidence type="ECO:0000259" key="4">
    <source>
        <dbReference type="PROSITE" id="PS50043"/>
    </source>
</evidence>
<name>A0ABT6XCR9_9GAMM</name>
<evidence type="ECO:0000256" key="1">
    <source>
        <dbReference type="ARBA" id="ARBA00022553"/>
    </source>
</evidence>
<dbReference type="PROSITE" id="PS50110">
    <property type="entry name" value="RESPONSE_REGULATORY"/>
    <property type="match status" value="1"/>
</dbReference>
<dbReference type="InterPro" id="IPR058245">
    <property type="entry name" value="NreC/VraR/RcsB-like_REC"/>
</dbReference>
<dbReference type="EMBL" id="JASGBI010000001">
    <property type="protein sequence ID" value="MDI9237939.1"/>
    <property type="molecule type" value="Genomic_DNA"/>
</dbReference>
<dbReference type="InterPro" id="IPR016032">
    <property type="entry name" value="Sig_transdc_resp-reg_C-effctor"/>
</dbReference>
<dbReference type="PRINTS" id="PR00038">
    <property type="entry name" value="HTHLUXR"/>
</dbReference>
<keyword evidence="1 3" id="KW-0597">Phosphoprotein</keyword>
<dbReference type="InterPro" id="IPR039420">
    <property type="entry name" value="WalR-like"/>
</dbReference>
<dbReference type="SUPFAM" id="SSF52172">
    <property type="entry name" value="CheY-like"/>
    <property type="match status" value="1"/>
</dbReference>
<gene>
    <name evidence="6" type="ORF">QLQ15_03345</name>
</gene>
<evidence type="ECO:0000313" key="7">
    <source>
        <dbReference type="Proteomes" id="UP001321580"/>
    </source>
</evidence>
<dbReference type="RefSeq" id="WP_283211434.1">
    <property type="nucleotide sequence ID" value="NZ_JASGBI010000001.1"/>
</dbReference>
<evidence type="ECO:0000259" key="5">
    <source>
        <dbReference type="PROSITE" id="PS50110"/>
    </source>
</evidence>
<dbReference type="InterPro" id="IPR011006">
    <property type="entry name" value="CheY-like_superfamily"/>
</dbReference>
<keyword evidence="2" id="KW-0238">DNA-binding</keyword>
<evidence type="ECO:0000313" key="6">
    <source>
        <dbReference type="EMBL" id="MDI9237939.1"/>
    </source>
</evidence>
<feature type="domain" description="Response regulatory" evidence="5">
    <location>
        <begin position="4"/>
        <end position="123"/>
    </location>
</feature>
<dbReference type="InterPro" id="IPR001789">
    <property type="entry name" value="Sig_transdc_resp-reg_receiver"/>
</dbReference>
<sequence>MSLRIVLADDHPIVANGARQLLAQDPTLQVVSVANSPDELLQMLDQAPCDLVVTDFSMPGGNAPDGLAMLGLLRRRWPDLAIIVLTRIENPAVLRSIRDTGVRGLINKTDALSELPHAVHAVAHGRTYIGRAARQLLESAATGLQTAASAALSPREAEVLRLFASGMSVKDISKQLNRSAKTISNQKLAAMDKLGIKTDLEIYAYAAEHGLLS</sequence>
<dbReference type="PANTHER" id="PTHR43214:SF17">
    <property type="entry name" value="TRANSCRIPTIONAL REGULATORY PROTEIN RCSB"/>
    <property type="match status" value="1"/>
</dbReference>